<sequence>MDFRRSGQLDERRRRVLMDEIATPSDTDKAQATTSSKGPVRAYSESVLSDRQKRVSEFIPLRPFAVIATILLLLTAVAGIEALYIFATPPGGYAKINPAQIKAGATTAEHPFAALDLDARGNIGSWFSSLMFAGGVLMVYSLLSIRAHRVDDYRGRYRVWWWVGVALAWASIDTATGLHDALGHALQLLAGDGMPGGHKLLWVGIYGLIFGTLGLRASFEIWSSLAAMVAASCAALLYFAGIALHLEMAPLPGGHVLQTVISSSLTLLAHVSLITAVLLYARHVHFDAQGRLMVTVDASPKAKKKPKSKAKLAVVADDDAEKKPAAKDKKEADKKEVDKKEAPTAAKPAAASGLKFGSSTAPTASASISSKTNTAPSNYADDDDEDEDEDEDSNLSKSERRRLKKLARRDPGQQRRAA</sequence>
<feature type="compositionally biased region" description="Basic and acidic residues" evidence="1">
    <location>
        <begin position="1"/>
        <end position="18"/>
    </location>
</feature>
<keyword evidence="4" id="KW-1185">Reference proteome</keyword>
<dbReference type="KEGG" id="aagg:ETAA8_62120"/>
<evidence type="ECO:0000256" key="2">
    <source>
        <dbReference type="SAM" id="Phobius"/>
    </source>
</evidence>
<evidence type="ECO:0000313" key="3">
    <source>
        <dbReference type="EMBL" id="QDU31059.1"/>
    </source>
</evidence>
<dbReference type="RefSeq" id="WP_145097564.1">
    <property type="nucleotide sequence ID" value="NZ_CP036274.1"/>
</dbReference>
<feature type="compositionally biased region" description="Acidic residues" evidence="1">
    <location>
        <begin position="380"/>
        <end position="393"/>
    </location>
</feature>
<dbReference type="OrthoDB" id="246483at2"/>
<feature type="compositionally biased region" description="Basic and acidic residues" evidence="1">
    <location>
        <begin position="320"/>
        <end position="342"/>
    </location>
</feature>
<proteinExistence type="predicted"/>
<evidence type="ECO:0000313" key="4">
    <source>
        <dbReference type="Proteomes" id="UP000315017"/>
    </source>
</evidence>
<feature type="transmembrane region" description="Helical" evidence="2">
    <location>
        <begin position="256"/>
        <end position="281"/>
    </location>
</feature>
<protein>
    <submittedName>
        <fullName evidence="3">Uncharacterized protein</fullName>
    </submittedName>
</protein>
<dbReference type="AlphaFoldDB" id="A0A517YLG1"/>
<dbReference type="Proteomes" id="UP000315017">
    <property type="component" value="Chromosome"/>
</dbReference>
<feature type="compositionally biased region" description="Basic and acidic residues" evidence="1">
    <location>
        <begin position="408"/>
        <end position="418"/>
    </location>
</feature>
<feature type="transmembrane region" description="Helical" evidence="2">
    <location>
        <begin position="199"/>
        <end position="218"/>
    </location>
</feature>
<accession>A0A517YLG1</accession>
<evidence type="ECO:0000256" key="1">
    <source>
        <dbReference type="SAM" id="MobiDB-lite"/>
    </source>
</evidence>
<keyword evidence="2" id="KW-0472">Membrane</keyword>
<feature type="region of interest" description="Disordered" evidence="1">
    <location>
        <begin position="305"/>
        <end position="418"/>
    </location>
</feature>
<dbReference type="EMBL" id="CP036274">
    <property type="protein sequence ID" value="QDU31059.1"/>
    <property type="molecule type" value="Genomic_DNA"/>
</dbReference>
<organism evidence="3 4">
    <name type="scientific">Anatilimnocola aggregata</name>
    <dbReference type="NCBI Taxonomy" id="2528021"/>
    <lineage>
        <taxon>Bacteria</taxon>
        <taxon>Pseudomonadati</taxon>
        <taxon>Planctomycetota</taxon>
        <taxon>Planctomycetia</taxon>
        <taxon>Pirellulales</taxon>
        <taxon>Pirellulaceae</taxon>
        <taxon>Anatilimnocola</taxon>
    </lineage>
</organism>
<name>A0A517YLG1_9BACT</name>
<feature type="compositionally biased region" description="Low complexity" evidence="1">
    <location>
        <begin position="358"/>
        <end position="372"/>
    </location>
</feature>
<keyword evidence="2" id="KW-1133">Transmembrane helix</keyword>
<keyword evidence="2" id="KW-0812">Transmembrane</keyword>
<feature type="transmembrane region" description="Helical" evidence="2">
    <location>
        <begin position="64"/>
        <end position="87"/>
    </location>
</feature>
<reference evidence="3 4" key="1">
    <citation type="submission" date="2019-02" db="EMBL/GenBank/DDBJ databases">
        <title>Deep-cultivation of Planctomycetes and their phenomic and genomic characterization uncovers novel biology.</title>
        <authorList>
            <person name="Wiegand S."/>
            <person name="Jogler M."/>
            <person name="Boedeker C."/>
            <person name="Pinto D."/>
            <person name="Vollmers J."/>
            <person name="Rivas-Marin E."/>
            <person name="Kohn T."/>
            <person name="Peeters S.H."/>
            <person name="Heuer A."/>
            <person name="Rast P."/>
            <person name="Oberbeckmann S."/>
            <person name="Bunk B."/>
            <person name="Jeske O."/>
            <person name="Meyerdierks A."/>
            <person name="Storesund J.E."/>
            <person name="Kallscheuer N."/>
            <person name="Luecker S."/>
            <person name="Lage O.M."/>
            <person name="Pohl T."/>
            <person name="Merkel B.J."/>
            <person name="Hornburger P."/>
            <person name="Mueller R.-W."/>
            <person name="Bruemmer F."/>
            <person name="Labrenz M."/>
            <person name="Spormann A.M."/>
            <person name="Op den Camp H."/>
            <person name="Overmann J."/>
            <person name="Amann R."/>
            <person name="Jetten M.S.M."/>
            <person name="Mascher T."/>
            <person name="Medema M.H."/>
            <person name="Devos D.P."/>
            <person name="Kaster A.-K."/>
            <person name="Ovreas L."/>
            <person name="Rohde M."/>
            <person name="Galperin M.Y."/>
            <person name="Jogler C."/>
        </authorList>
    </citation>
    <scope>NUCLEOTIDE SEQUENCE [LARGE SCALE GENOMIC DNA]</scope>
    <source>
        <strain evidence="3 4">ETA_A8</strain>
    </source>
</reference>
<feature type="region of interest" description="Disordered" evidence="1">
    <location>
        <begin position="1"/>
        <end position="38"/>
    </location>
</feature>
<feature type="transmembrane region" description="Helical" evidence="2">
    <location>
        <begin position="126"/>
        <end position="147"/>
    </location>
</feature>
<gene>
    <name evidence="3" type="ORF">ETAA8_62120</name>
</gene>
<feature type="transmembrane region" description="Helical" evidence="2">
    <location>
        <begin position="159"/>
        <end position="179"/>
    </location>
</feature>
<feature type="transmembrane region" description="Helical" evidence="2">
    <location>
        <begin position="225"/>
        <end position="244"/>
    </location>
</feature>